<name>A0ABD1UQC8_9LAMI</name>
<dbReference type="AlphaFoldDB" id="A0ABD1UQC8"/>
<evidence type="ECO:0000313" key="2">
    <source>
        <dbReference type="EMBL" id="KAL2526653.1"/>
    </source>
</evidence>
<dbReference type="EMBL" id="JBFOLK010000003">
    <property type="protein sequence ID" value="KAL2526653.1"/>
    <property type="molecule type" value="Genomic_DNA"/>
</dbReference>
<comment type="caution">
    <text evidence="2">The sequence shown here is derived from an EMBL/GenBank/DDBJ whole genome shotgun (WGS) entry which is preliminary data.</text>
</comment>
<reference evidence="3" key="1">
    <citation type="submission" date="2024-07" db="EMBL/GenBank/DDBJ databases">
        <title>Two chromosome-level genome assemblies of Korean endemic species Abeliophyllum distichum and Forsythia ovata (Oleaceae).</title>
        <authorList>
            <person name="Jang H."/>
        </authorList>
    </citation>
    <scope>NUCLEOTIDE SEQUENCE [LARGE SCALE GENOMIC DNA]</scope>
</reference>
<sequence length="151" mass="16315">MVGFHFFHIHVFKIRSGKAVDKRETLSPRLLVPSVAPNSTSTFLLAMEAVGDVSSFPPASNMVLVPVAIVLLLNLVSIVPLLVEDVLSPLSTSSVAPILTVIVPSIVEVRDDSSSSSLIVEVRDDSPSLPSETSTSPPLMFNIKKKERCHR</sequence>
<proteinExistence type="predicted"/>
<feature type="region of interest" description="Disordered" evidence="1">
    <location>
        <begin position="120"/>
        <end position="140"/>
    </location>
</feature>
<keyword evidence="3" id="KW-1185">Reference proteome</keyword>
<evidence type="ECO:0000313" key="3">
    <source>
        <dbReference type="Proteomes" id="UP001604336"/>
    </source>
</evidence>
<protein>
    <submittedName>
        <fullName evidence="2">Uncharacterized protein</fullName>
    </submittedName>
</protein>
<organism evidence="2 3">
    <name type="scientific">Abeliophyllum distichum</name>
    <dbReference type="NCBI Taxonomy" id="126358"/>
    <lineage>
        <taxon>Eukaryota</taxon>
        <taxon>Viridiplantae</taxon>
        <taxon>Streptophyta</taxon>
        <taxon>Embryophyta</taxon>
        <taxon>Tracheophyta</taxon>
        <taxon>Spermatophyta</taxon>
        <taxon>Magnoliopsida</taxon>
        <taxon>eudicotyledons</taxon>
        <taxon>Gunneridae</taxon>
        <taxon>Pentapetalae</taxon>
        <taxon>asterids</taxon>
        <taxon>lamiids</taxon>
        <taxon>Lamiales</taxon>
        <taxon>Oleaceae</taxon>
        <taxon>Forsythieae</taxon>
        <taxon>Abeliophyllum</taxon>
    </lineage>
</organism>
<feature type="compositionally biased region" description="Low complexity" evidence="1">
    <location>
        <begin position="127"/>
        <end position="139"/>
    </location>
</feature>
<evidence type="ECO:0000256" key="1">
    <source>
        <dbReference type="SAM" id="MobiDB-lite"/>
    </source>
</evidence>
<gene>
    <name evidence="2" type="ORF">Adt_11707</name>
</gene>
<accession>A0ABD1UQC8</accession>
<dbReference type="Proteomes" id="UP001604336">
    <property type="component" value="Unassembled WGS sequence"/>
</dbReference>